<proteinExistence type="predicted"/>
<gene>
    <name evidence="2" type="ORF">UFOPK2372_00594</name>
</gene>
<organism evidence="2">
    <name type="scientific">freshwater metagenome</name>
    <dbReference type="NCBI Taxonomy" id="449393"/>
    <lineage>
        <taxon>unclassified sequences</taxon>
        <taxon>metagenomes</taxon>
        <taxon>ecological metagenomes</taxon>
    </lineage>
</organism>
<feature type="region of interest" description="Disordered" evidence="1">
    <location>
        <begin position="77"/>
        <end position="108"/>
    </location>
</feature>
<name>A0A6J6NMS4_9ZZZZ</name>
<dbReference type="EMBL" id="CAEZXJ010000099">
    <property type="protein sequence ID" value="CAB4687442.1"/>
    <property type="molecule type" value="Genomic_DNA"/>
</dbReference>
<dbReference type="AlphaFoldDB" id="A0A6J6NMS4"/>
<sequence length="108" mass="12103">MANDLFSSLRTYLNKVSEGERTPAELANALNTWVKQSGDVLKSKIDEEVHNTVSRMGFIKREEFDELKAELDALKKVSTKKAPVKKSSTTSKPTSVEKKSTSQKKSNR</sequence>
<evidence type="ECO:0000313" key="2">
    <source>
        <dbReference type="EMBL" id="CAB4687442.1"/>
    </source>
</evidence>
<evidence type="ECO:0000256" key="1">
    <source>
        <dbReference type="SAM" id="MobiDB-lite"/>
    </source>
</evidence>
<feature type="compositionally biased region" description="Low complexity" evidence="1">
    <location>
        <begin position="85"/>
        <end position="94"/>
    </location>
</feature>
<accession>A0A6J6NMS4</accession>
<protein>
    <submittedName>
        <fullName evidence="2">Unannotated protein</fullName>
    </submittedName>
</protein>
<reference evidence="2" key="1">
    <citation type="submission" date="2020-05" db="EMBL/GenBank/DDBJ databases">
        <authorList>
            <person name="Chiriac C."/>
            <person name="Salcher M."/>
            <person name="Ghai R."/>
            <person name="Kavagutti S V."/>
        </authorList>
    </citation>
    <scope>NUCLEOTIDE SEQUENCE</scope>
</reference>